<protein>
    <submittedName>
        <fullName evidence="2">Acetyltransferase</fullName>
    </submittedName>
</protein>
<dbReference type="PANTHER" id="PTHR43451">
    <property type="entry name" value="ACETYLTRANSFERASE (GNAT) FAMILY PROTEIN"/>
    <property type="match status" value="1"/>
</dbReference>
<evidence type="ECO:0000313" key="3">
    <source>
        <dbReference type="Proteomes" id="UP000602745"/>
    </source>
</evidence>
<feature type="domain" description="N-acetyltransferase" evidence="1">
    <location>
        <begin position="7"/>
        <end position="158"/>
    </location>
</feature>
<organism evidence="2 3">
    <name type="scientific">Agaricicola taiwanensis</name>
    <dbReference type="NCBI Taxonomy" id="591372"/>
    <lineage>
        <taxon>Bacteria</taxon>
        <taxon>Pseudomonadati</taxon>
        <taxon>Pseudomonadota</taxon>
        <taxon>Alphaproteobacteria</taxon>
        <taxon>Rhodobacterales</taxon>
        <taxon>Paracoccaceae</taxon>
        <taxon>Agaricicola</taxon>
    </lineage>
</organism>
<dbReference type="PROSITE" id="PS51186">
    <property type="entry name" value="GNAT"/>
    <property type="match status" value="1"/>
</dbReference>
<evidence type="ECO:0000259" key="1">
    <source>
        <dbReference type="PROSITE" id="PS51186"/>
    </source>
</evidence>
<dbReference type="SUPFAM" id="SSF55729">
    <property type="entry name" value="Acyl-CoA N-acyltransferases (Nat)"/>
    <property type="match status" value="1"/>
</dbReference>
<dbReference type="EMBL" id="BMCP01000004">
    <property type="protein sequence ID" value="GGE51069.1"/>
    <property type="molecule type" value="Genomic_DNA"/>
</dbReference>
<dbReference type="CDD" id="cd04301">
    <property type="entry name" value="NAT_SF"/>
    <property type="match status" value="1"/>
</dbReference>
<gene>
    <name evidence="2" type="ORF">GCM10007276_30120</name>
</gene>
<dbReference type="InterPro" id="IPR000182">
    <property type="entry name" value="GNAT_dom"/>
</dbReference>
<reference evidence="2" key="2">
    <citation type="submission" date="2020-09" db="EMBL/GenBank/DDBJ databases">
        <authorList>
            <person name="Sun Q."/>
            <person name="Sedlacek I."/>
        </authorList>
    </citation>
    <scope>NUCLEOTIDE SEQUENCE</scope>
    <source>
        <strain evidence="2">CCM 7684</strain>
    </source>
</reference>
<dbReference type="Gene3D" id="3.40.630.30">
    <property type="match status" value="1"/>
</dbReference>
<dbReference type="Pfam" id="PF13673">
    <property type="entry name" value="Acetyltransf_10"/>
    <property type="match status" value="1"/>
</dbReference>
<dbReference type="Proteomes" id="UP000602745">
    <property type="component" value="Unassembled WGS sequence"/>
</dbReference>
<dbReference type="AlphaFoldDB" id="A0A8J2YLK4"/>
<accession>A0A8J2YLK4</accession>
<dbReference type="InterPro" id="IPR052564">
    <property type="entry name" value="N-acetyltrans/Recomb-assoc"/>
</dbReference>
<evidence type="ECO:0000313" key="2">
    <source>
        <dbReference type="EMBL" id="GGE51069.1"/>
    </source>
</evidence>
<dbReference type="GO" id="GO:0016747">
    <property type="term" value="F:acyltransferase activity, transferring groups other than amino-acyl groups"/>
    <property type="evidence" value="ECO:0007669"/>
    <property type="project" value="InterPro"/>
</dbReference>
<proteinExistence type="predicted"/>
<sequence length="158" mass="17861">MVADMTPIIRLYRPDDLDGLIAVFLAAIRQTASKDYMPAQIDAWARPDRAIWAERRASRPTWVAEIGGRPAGFTDLEPDGHIDMLYVHPEFQRQGVAAHLLDRVESSARLQGLQSIYSEVSLTARPAFEKAGFAVVAPERVLRNGQWFDRFRVEKRLG</sequence>
<reference evidence="2" key="1">
    <citation type="journal article" date="2014" name="Int. J. Syst. Evol. Microbiol.">
        <title>Complete genome sequence of Corynebacterium casei LMG S-19264T (=DSM 44701T), isolated from a smear-ripened cheese.</title>
        <authorList>
            <consortium name="US DOE Joint Genome Institute (JGI-PGF)"/>
            <person name="Walter F."/>
            <person name="Albersmeier A."/>
            <person name="Kalinowski J."/>
            <person name="Ruckert C."/>
        </authorList>
    </citation>
    <scope>NUCLEOTIDE SEQUENCE</scope>
    <source>
        <strain evidence="2">CCM 7684</strain>
    </source>
</reference>
<dbReference type="PANTHER" id="PTHR43451:SF1">
    <property type="entry name" value="ACETYLTRANSFERASE"/>
    <property type="match status" value="1"/>
</dbReference>
<dbReference type="InterPro" id="IPR016181">
    <property type="entry name" value="Acyl_CoA_acyltransferase"/>
</dbReference>
<name>A0A8J2YLK4_9RHOB</name>
<comment type="caution">
    <text evidence="2">The sequence shown here is derived from an EMBL/GenBank/DDBJ whole genome shotgun (WGS) entry which is preliminary data.</text>
</comment>
<keyword evidence="3" id="KW-1185">Reference proteome</keyword>